<keyword evidence="6" id="KW-1185">Reference proteome</keyword>
<gene>
    <name evidence="5" type="ORF">L9F63_017283</name>
</gene>
<keyword evidence="4" id="KW-0732">Signal</keyword>
<dbReference type="Gene3D" id="1.10.238.270">
    <property type="match status" value="1"/>
</dbReference>
<name>A0AAD7ZZ40_DIPPU</name>
<evidence type="ECO:0000256" key="4">
    <source>
        <dbReference type="SAM" id="SignalP"/>
    </source>
</evidence>
<evidence type="ECO:0000313" key="6">
    <source>
        <dbReference type="Proteomes" id="UP001233999"/>
    </source>
</evidence>
<dbReference type="EMBL" id="JASPKZ010004935">
    <property type="protein sequence ID" value="KAJ9589534.1"/>
    <property type="molecule type" value="Genomic_DNA"/>
</dbReference>
<comment type="caution">
    <text evidence="5">The sequence shown here is derived from an EMBL/GenBank/DDBJ whole genome shotgun (WGS) entry which is preliminary data.</text>
</comment>
<accession>A0AAD7ZZ40</accession>
<reference evidence="5" key="1">
    <citation type="journal article" date="2023" name="IScience">
        <title>Live-bearing cockroach genome reveals convergent evolutionary mechanisms linked to viviparity in insects and beyond.</title>
        <authorList>
            <person name="Fouks B."/>
            <person name="Harrison M.C."/>
            <person name="Mikhailova A.A."/>
            <person name="Marchal E."/>
            <person name="English S."/>
            <person name="Carruthers M."/>
            <person name="Jennings E.C."/>
            <person name="Chiamaka E.L."/>
            <person name="Frigard R.A."/>
            <person name="Pippel M."/>
            <person name="Attardo G.M."/>
            <person name="Benoit J.B."/>
            <person name="Bornberg-Bauer E."/>
            <person name="Tobe S.S."/>
        </authorList>
    </citation>
    <scope>NUCLEOTIDE SEQUENCE</scope>
    <source>
        <strain evidence="5">Stay&amp;Tobe</strain>
    </source>
</reference>
<dbReference type="GO" id="GO:0005549">
    <property type="term" value="F:odorant binding"/>
    <property type="evidence" value="ECO:0007669"/>
    <property type="project" value="InterPro"/>
</dbReference>
<dbReference type="InterPro" id="IPR052295">
    <property type="entry name" value="Odorant-binding_protein"/>
</dbReference>
<evidence type="ECO:0000256" key="3">
    <source>
        <dbReference type="ARBA" id="ARBA00022525"/>
    </source>
</evidence>
<organism evidence="5 6">
    <name type="scientific">Diploptera punctata</name>
    <name type="common">Pacific beetle cockroach</name>
    <dbReference type="NCBI Taxonomy" id="6984"/>
    <lineage>
        <taxon>Eukaryota</taxon>
        <taxon>Metazoa</taxon>
        <taxon>Ecdysozoa</taxon>
        <taxon>Arthropoda</taxon>
        <taxon>Hexapoda</taxon>
        <taxon>Insecta</taxon>
        <taxon>Pterygota</taxon>
        <taxon>Neoptera</taxon>
        <taxon>Polyneoptera</taxon>
        <taxon>Dictyoptera</taxon>
        <taxon>Blattodea</taxon>
        <taxon>Blaberoidea</taxon>
        <taxon>Blaberidae</taxon>
        <taxon>Diplopterinae</taxon>
        <taxon>Diploptera</taxon>
    </lineage>
</organism>
<dbReference type="SUPFAM" id="SSF47565">
    <property type="entry name" value="Insect pheromone/odorant-binding proteins"/>
    <property type="match status" value="1"/>
</dbReference>
<evidence type="ECO:0000256" key="1">
    <source>
        <dbReference type="ARBA" id="ARBA00004613"/>
    </source>
</evidence>
<dbReference type="PANTHER" id="PTHR21066:SF15">
    <property type="entry name" value="GH25962P-RELATED"/>
    <property type="match status" value="1"/>
</dbReference>
<proteinExistence type="inferred from homology"/>
<feature type="signal peptide" evidence="4">
    <location>
        <begin position="1"/>
        <end position="18"/>
    </location>
</feature>
<dbReference type="Proteomes" id="UP001233999">
    <property type="component" value="Unassembled WGS sequence"/>
</dbReference>
<dbReference type="PANTHER" id="PTHR21066">
    <property type="entry name" value="ODORANT-BINDING PROTEIN 59A-RELATED"/>
    <property type="match status" value="1"/>
</dbReference>
<dbReference type="Pfam" id="PF01395">
    <property type="entry name" value="PBP_GOBP"/>
    <property type="match status" value="1"/>
</dbReference>
<dbReference type="GO" id="GO:0005576">
    <property type="term" value="C:extracellular region"/>
    <property type="evidence" value="ECO:0007669"/>
    <property type="project" value="UniProtKB-SubCell"/>
</dbReference>
<protein>
    <submittedName>
        <fullName evidence="5">Uncharacterized protein</fullName>
    </submittedName>
</protein>
<dbReference type="InterPro" id="IPR006170">
    <property type="entry name" value="PBP/GOBP"/>
</dbReference>
<sequence>MCNMEIYVLLVLLSVVTSLNFKPLNVMNTFVKKEENVARLEHNNPVTKKVYILKCCGEKNVFTPLIRQSCMKCLPVMLDDYGRDEYSVPKGVQCWSLCLAKYHKLVNEDGDLDEGRILEFAPLHFDDELKELVQAAALDCIDQAKEELVETSWSTCDPKAAYIGACIIHQIIGECPEELKPASLSESCQNFDKFAEVVLHYSTN</sequence>
<keyword evidence="3" id="KW-0964">Secreted</keyword>
<evidence type="ECO:0000313" key="5">
    <source>
        <dbReference type="EMBL" id="KAJ9589534.1"/>
    </source>
</evidence>
<feature type="chain" id="PRO_5041987686" evidence="4">
    <location>
        <begin position="19"/>
        <end position="204"/>
    </location>
</feature>
<evidence type="ECO:0000256" key="2">
    <source>
        <dbReference type="ARBA" id="ARBA00008098"/>
    </source>
</evidence>
<reference evidence="5" key="2">
    <citation type="submission" date="2023-05" db="EMBL/GenBank/DDBJ databases">
        <authorList>
            <person name="Fouks B."/>
        </authorList>
    </citation>
    <scope>NUCLEOTIDE SEQUENCE</scope>
    <source>
        <strain evidence="5">Stay&amp;Tobe</strain>
        <tissue evidence="5">Testes</tissue>
    </source>
</reference>
<dbReference type="AlphaFoldDB" id="A0AAD7ZZ40"/>
<comment type="similarity">
    <text evidence="2">Belongs to the PBP/GOBP family.</text>
</comment>
<dbReference type="InterPro" id="IPR036728">
    <property type="entry name" value="PBP_GOBP_sf"/>
</dbReference>
<comment type="subcellular location">
    <subcellularLocation>
        <location evidence="1">Secreted</location>
    </subcellularLocation>
</comment>